<feature type="compositionally biased region" description="Polar residues" evidence="5">
    <location>
        <begin position="738"/>
        <end position="747"/>
    </location>
</feature>
<feature type="compositionally biased region" description="Low complexity" evidence="5">
    <location>
        <begin position="755"/>
        <end position="768"/>
    </location>
</feature>
<evidence type="ECO:0000313" key="7">
    <source>
        <dbReference type="EMBL" id="KAF7835621.1"/>
    </source>
</evidence>
<protein>
    <submittedName>
        <fullName evidence="7">Glycoside hydrolase, family 47</fullName>
    </submittedName>
</protein>
<dbReference type="Pfam" id="PF03108">
    <property type="entry name" value="DBD_Tnp_Mut"/>
    <property type="match status" value="1"/>
</dbReference>
<dbReference type="GO" id="GO:0008270">
    <property type="term" value="F:zinc ion binding"/>
    <property type="evidence" value="ECO:0007669"/>
    <property type="project" value="UniProtKB-KW"/>
</dbReference>
<dbReference type="Pfam" id="PF10551">
    <property type="entry name" value="MULE"/>
    <property type="match status" value="1"/>
</dbReference>
<comment type="caution">
    <text evidence="7">The sequence shown here is derived from an EMBL/GenBank/DDBJ whole genome shotgun (WGS) entry which is preliminary data.</text>
</comment>
<dbReference type="InterPro" id="IPR004332">
    <property type="entry name" value="Transposase_MuDR"/>
</dbReference>
<dbReference type="InterPro" id="IPR018289">
    <property type="entry name" value="MULE_transposase_dom"/>
</dbReference>
<dbReference type="PANTHER" id="PTHR31973">
    <property type="entry name" value="POLYPROTEIN, PUTATIVE-RELATED"/>
    <property type="match status" value="1"/>
</dbReference>
<organism evidence="7 8">
    <name type="scientific">Senna tora</name>
    <dbReference type="NCBI Taxonomy" id="362788"/>
    <lineage>
        <taxon>Eukaryota</taxon>
        <taxon>Viridiplantae</taxon>
        <taxon>Streptophyta</taxon>
        <taxon>Embryophyta</taxon>
        <taxon>Tracheophyta</taxon>
        <taxon>Spermatophyta</taxon>
        <taxon>Magnoliopsida</taxon>
        <taxon>eudicotyledons</taxon>
        <taxon>Gunneridae</taxon>
        <taxon>Pentapetalae</taxon>
        <taxon>rosids</taxon>
        <taxon>fabids</taxon>
        <taxon>Fabales</taxon>
        <taxon>Fabaceae</taxon>
        <taxon>Caesalpinioideae</taxon>
        <taxon>Cassia clade</taxon>
        <taxon>Senna</taxon>
    </lineage>
</organism>
<feature type="compositionally biased region" description="Low complexity" evidence="5">
    <location>
        <begin position="670"/>
        <end position="683"/>
    </location>
</feature>
<evidence type="ECO:0000256" key="5">
    <source>
        <dbReference type="SAM" id="MobiDB-lite"/>
    </source>
</evidence>
<keyword evidence="3" id="KW-0862">Zinc</keyword>
<evidence type="ECO:0000256" key="3">
    <source>
        <dbReference type="ARBA" id="ARBA00022833"/>
    </source>
</evidence>
<name>A0A835CBF3_9FABA</name>
<reference evidence="7" key="1">
    <citation type="submission" date="2020-09" db="EMBL/GenBank/DDBJ databases">
        <title>Genome-Enabled Discovery of Anthraquinone Biosynthesis in Senna tora.</title>
        <authorList>
            <person name="Kang S.-H."/>
            <person name="Pandey R.P."/>
            <person name="Lee C.-M."/>
            <person name="Sim J.-S."/>
            <person name="Jeong J.-T."/>
            <person name="Choi B.-S."/>
            <person name="Jung M."/>
            <person name="Ginzburg D."/>
            <person name="Zhao K."/>
            <person name="Won S.Y."/>
            <person name="Oh T.-J."/>
            <person name="Yu Y."/>
            <person name="Kim N.-H."/>
            <person name="Lee O.R."/>
            <person name="Lee T.-H."/>
            <person name="Bashyal P."/>
            <person name="Kim T.-S."/>
            <person name="Lee W.-H."/>
            <person name="Kawkins C."/>
            <person name="Kim C.-K."/>
            <person name="Kim J.S."/>
            <person name="Ahn B.O."/>
            <person name="Rhee S.Y."/>
            <person name="Sohng J.K."/>
        </authorList>
    </citation>
    <scope>NUCLEOTIDE SEQUENCE</scope>
    <source>
        <tissue evidence="7">Leaf</tissue>
    </source>
</reference>
<dbReference type="InterPro" id="IPR006564">
    <property type="entry name" value="Znf_PMZ"/>
</dbReference>
<keyword evidence="7" id="KW-0378">Hydrolase</keyword>
<evidence type="ECO:0000256" key="1">
    <source>
        <dbReference type="ARBA" id="ARBA00022723"/>
    </source>
</evidence>
<dbReference type="Proteomes" id="UP000634136">
    <property type="component" value="Unassembled WGS sequence"/>
</dbReference>
<dbReference type="OrthoDB" id="1918246at2759"/>
<dbReference type="InterPro" id="IPR007527">
    <property type="entry name" value="Znf_SWIM"/>
</dbReference>
<feature type="region of interest" description="Disordered" evidence="5">
    <location>
        <begin position="112"/>
        <end position="140"/>
    </location>
</feature>
<keyword evidence="8" id="KW-1185">Reference proteome</keyword>
<keyword evidence="1" id="KW-0479">Metal-binding</keyword>
<feature type="compositionally biased region" description="Basic and acidic residues" evidence="5">
    <location>
        <begin position="656"/>
        <end position="667"/>
    </location>
</feature>
<evidence type="ECO:0000256" key="4">
    <source>
        <dbReference type="PROSITE-ProRule" id="PRU00325"/>
    </source>
</evidence>
<dbReference type="Pfam" id="PF04434">
    <property type="entry name" value="SWIM"/>
    <property type="match status" value="1"/>
</dbReference>
<sequence length="789" mass="89295">MITHFNLSIHQGGTLEEKGSEPKSYMLGLTPGGNPNQGFYTLDTDADVTEWLELHSDYGCPNLVIYGVEGPNEDDIFASERAVATVEGERNEQPLMIVENIDSIDLTEFNEQPLNGNEMRSPRCSDDEGNNTKWPEFNEDVDMGNPRLEVGMEFKNASVFRKALIEYCVNEGVDFKWKRNTKHKLSAHCTDDDCGWKIYASNNPQTGTLKFNEDFTENPNWKLKNVKNSVRKKISVDISLSKAYRAKRKAKEALEGSESEQYSRLWDYAETIKSSNPGSCVKIQCETPEGNGPTLFKRMYVRFHAQKVGFLSGCRPIIGLDACHLKGRYGGQLIAAIGRDGNENMIPIAIAVVEQENRDSWTWFLECFSAYMGDPEEMGFVFVSDRQKGLVEVFGELYPTVDHRYCMRHMYANFKQKHKGKELRDAMWECAFATTPRMFEAKMEKVKKLSMDAYEDLSKVNPKLWSWSHYCTRALCDDLTNNVCESFNSYIGEARDKPIISMLECIRLKLMKRFYVKFTGMDKFGGPYCPNALDTLEKIKIQSRNCFSLPSGRLVYEVECVDGNHVVDLNTRNCTCRMWSVSGIPCKHAVAAIQFNKQKPEEYLHKCYSKEMYLRTCSETFNPMPGEALWIVTGLPQIKPPLILRPPGRPKKLRRRAADEPRPHDAEGSNATNTTQATQPTQTSRPISQAKKIAPKKRNPLPAQQPMPKKRNPLFKPPGIATQPCSSSHSIQSNQHNETASKVTKTSKVAPWYFTGSSQADYTSSSTSAIGRGRGRGRGVAQLPRPMKK</sequence>
<feature type="region of interest" description="Disordered" evidence="5">
    <location>
        <begin position="641"/>
        <end position="789"/>
    </location>
</feature>
<evidence type="ECO:0000259" key="6">
    <source>
        <dbReference type="PROSITE" id="PS50966"/>
    </source>
</evidence>
<proteinExistence type="predicted"/>
<feature type="compositionally biased region" description="Low complexity" evidence="5">
    <location>
        <begin position="726"/>
        <end position="737"/>
    </location>
</feature>
<evidence type="ECO:0000256" key="2">
    <source>
        <dbReference type="ARBA" id="ARBA00022771"/>
    </source>
</evidence>
<keyword evidence="2 4" id="KW-0863">Zinc-finger</keyword>
<dbReference type="EMBL" id="JAAIUW010000004">
    <property type="protein sequence ID" value="KAF7835621.1"/>
    <property type="molecule type" value="Genomic_DNA"/>
</dbReference>
<accession>A0A835CBF3</accession>
<dbReference type="PANTHER" id="PTHR31973:SF187">
    <property type="entry name" value="MUTATOR TRANSPOSASE MUDRA PROTEIN"/>
    <property type="match status" value="1"/>
</dbReference>
<feature type="domain" description="SWIM-type" evidence="6">
    <location>
        <begin position="556"/>
        <end position="597"/>
    </location>
</feature>
<dbReference type="PROSITE" id="PS50966">
    <property type="entry name" value="ZF_SWIM"/>
    <property type="match status" value="1"/>
</dbReference>
<dbReference type="GO" id="GO:0016787">
    <property type="term" value="F:hydrolase activity"/>
    <property type="evidence" value="ECO:0007669"/>
    <property type="project" value="UniProtKB-KW"/>
</dbReference>
<evidence type="ECO:0000313" key="8">
    <source>
        <dbReference type="Proteomes" id="UP000634136"/>
    </source>
</evidence>
<dbReference type="SMART" id="SM00575">
    <property type="entry name" value="ZnF_PMZ"/>
    <property type="match status" value="1"/>
</dbReference>
<dbReference type="AlphaFoldDB" id="A0A835CBF3"/>
<gene>
    <name evidence="7" type="ORF">G2W53_010480</name>
</gene>